<gene>
    <name evidence="1" type="ORF">SAMN05421677_13036</name>
</gene>
<dbReference type="RefSeq" id="WP_089654740.1">
    <property type="nucleotide sequence ID" value="NZ_FNIZ01000030.1"/>
</dbReference>
<evidence type="ECO:0000313" key="1">
    <source>
        <dbReference type="EMBL" id="SDP72854.1"/>
    </source>
</evidence>
<sequence length="215" mass="24487">MSDLIDRKLKKMDQKVKYDQVPFDERHMKKMVLKSSQKKIQKQPHTGTKTFLIPTAALLLFTGWQLSQNQQPPETAGLLMTKDTVPELKTAAVEPPSTFVKADNSKKHMTSMMVRETYVIHEDEQFFQTAKRVTPKELGEVIGTINHKNPGEESDALESVTAFLPETKIYKIKGEEDKNRIAIRSWRSTGIGSVTASTQGYFVFEKVQMNHKEDS</sequence>
<keyword evidence="2" id="KW-1185">Reference proteome</keyword>
<dbReference type="OrthoDB" id="2969120at2"/>
<evidence type="ECO:0000313" key="2">
    <source>
        <dbReference type="Proteomes" id="UP000198860"/>
    </source>
</evidence>
<dbReference type="AlphaFoldDB" id="A0A1H0V3B6"/>
<reference evidence="2" key="1">
    <citation type="submission" date="2016-10" db="EMBL/GenBank/DDBJ databases">
        <authorList>
            <person name="Varghese N."/>
            <person name="Submissions S."/>
        </authorList>
    </citation>
    <scope>NUCLEOTIDE SEQUENCE [LARGE SCALE GENOMIC DNA]</scope>
    <source>
        <strain evidence="2">CGMCC 1.3703</strain>
    </source>
</reference>
<dbReference type="EMBL" id="FNIZ01000030">
    <property type="protein sequence ID" value="SDP72854.1"/>
    <property type="molecule type" value="Genomic_DNA"/>
</dbReference>
<proteinExistence type="predicted"/>
<organism evidence="1 2">
    <name type="scientific">Halobacillus aidingensis</name>
    <dbReference type="NCBI Taxonomy" id="240303"/>
    <lineage>
        <taxon>Bacteria</taxon>
        <taxon>Bacillati</taxon>
        <taxon>Bacillota</taxon>
        <taxon>Bacilli</taxon>
        <taxon>Bacillales</taxon>
        <taxon>Bacillaceae</taxon>
        <taxon>Halobacillus</taxon>
    </lineage>
</organism>
<dbReference type="Proteomes" id="UP000198860">
    <property type="component" value="Unassembled WGS sequence"/>
</dbReference>
<name>A0A1H0V3B6_HALAD</name>
<dbReference type="STRING" id="240303.SAMN05421677_13036"/>
<accession>A0A1H0V3B6</accession>
<protein>
    <submittedName>
        <fullName evidence="1">Uncharacterized protein</fullName>
    </submittedName>
</protein>